<organism evidence="2 3">
    <name type="scientific">Datura stramonium</name>
    <name type="common">Jimsonweed</name>
    <name type="synonym">Common thornapple</name>
    <dbReference type="NCBI Taxonomy" id="4076"/>
    <lineage>
        <taxon>Eukaryota</taxon>
        <taxon>Viridiplantae</taxon>
        <taxon>Streptophyta</taxon>
        <taxon>Embryophyta</taxon>
        <taxon>Tracheophyta</taxon>
        <taxon>Spermatophyta</taxon>
        <taxon>Magnoliopsida</taxon>
        <taxon>eudicotyledons</taxon>
        <taxon>Gunneridae</taxon>
        <taxon>Pentapetalae</taxon>
        <taxon>asterids</taxon>
        <taxon>lamiids</taxon>
        <taxon>Solanales</taxon>
        <taxon>Solanaceae</taxon>
        <taxon>Solanoideae</taxon>
        <taxon>Datureae</taxon>
        <taxon>Datura</taxon>
    </lineage>
</organism>
<reference evidence="2 3" key="1">
    <citation type="journal article" date="2021" name="BMC Genomics">
        <title>Datura genome reveals duplications of psychoactive alkaloid biosynthetic genes and high mutation rate following tissue culture.</title>
        <authorList>
            <person name="Rajewski A."/>
            <person name="Carter-House D."/>
            <person name="Stajich J."/>
            <person name="Litt A."/>
        </authorList>
    </citation>
    <scope>NUCLEOTIDE SEQUENCE [LARGE SCALE GENOMIC DNA]</scope>
    <source>
        <strain evidence="2">AR-01</strain>
    </source>
</reference>
<proteinExistence type="predicted"/>
<evidence type="ECO:0000256" key="1">
    <source>
        <dbReference type="SAM" id="MobiDB-lite"/>
    </source>
</evidence>
<evidence type="ECO:0000313" key="2">
    <source>
        <dbReference type="EMBL" id="MCD9642721.1"/>
    </source>
</evidence>
<gene>
    <name evidence="2" type="ORF">HAX54_029629</name>
</gene>
<dbReference type="Proteomes" id="UP000823775">
    <property type="component" value="Unassembled WGS sequence"/>
</dbReference>
<protein>
    <submittedName>
        <fullName evidence="2">Uncharacterized protein</fullName>
    </submittedName>
</protein>
<evidence type="ECO:0000313" key="3">
    <source>
        <dbReference type="Proteomes" id="UP000823775"/>
    </source>
</evidence>
<name>A0ABS8V8Q5_DATST</name>
<comment type="caution">
    <text evidence="2">The sequence shown here is derived from an EMBL/GenBank/DDBJ whole genome shotgun (WGS) entry which is preliminary data.</text>
</comment>
<dbReference type="EMBL" id="JACEIK010003687">
    <property type="protein sequence ID" value="MCD9642721.1"/>
    <property type="molecule type" value="Genomic_DNA"/>
</dbReference>
<keyword evidence="3" id="KW-1185">Reference proteome</keyword>
<accession>A0ABS8V8Q5</accession>
<sequence length="156" mass="17316">MPQPQLTATSHLNRTSPPFIPVNSIADHPYPFLYPPLFPFHYFQLFLAGEHLLPPLLFPAVHKENNRRQTNSKHHLEQPAEQMPPDLPSISSLLSPIPAKPRGAAPITWIYHPSSSPPSSSFPHLLLQQSPTAASSVLSTPSINADHYTALTFLLH</sequence>
<feature type="region of interest" description="Disordered" evidence="1">
    <location>
        <begin position="65"/>
        <end position="92"/>
    </location>
</feature>